<protein>
    <submittedName>
        <fullName evidence="1">Uncharacterized protein</fullName>
    </submittedName>
</protein>
<name>W2L1V6_PHYNI</name>
<accession>W2L1V6</accession>
<feature type="non-terminal residue" evidence="1">
    <location>
        <position position="1"/>
    </location>
</feature>
<proteinExistence type="predicted"/>
<gene>
    <name evidence="1" type="ORF">L917_10100</name>
</gene>
<reference evidence="1" key="1">
    <citation type="submission" date="2013-11" db="EMBL/GenBank/DDBJ databases">
        <title>The Genome Sequence of Phytophthora parasitica CHvinca01.</title>
        <authorList>
            <consortium name="The Broad Institute Genomics Platform"/>
            <person name="Russ C."/>
            <person name="Tyler B."/>
            <person name="Panabieres F."/>
            <person name="Shan W."/>
            <person name="Tripathy S."/>
            <person name="Grunwald N."/>
            <person name="Machado M."/>
            <person name="Johnson C.S."/>
            <person name="Arredondo F."/>
            <person name="Hong C."/>
            <person name="Coffey M."/>
            <person name="Young S.K."/>
            <person name="Zeng Q."/>
            <person name="Gargeya S."/>
            <person name="Fitzgerald M."/>
            <person name="Abouelleil A."/>
            <person name="Alvarado L."/>
            <person name="Chapman S.B."/>
            <person name="Gainer-Dewar J."/>
            <person name="Goldberg J."/>
            <person name="Griggs A."/>
            <person name="Gujja S."/>
            <person name="Hansen M."/>
            <person name="Howarth C."/>
            <person name="Imamovic A."/>
            <person name="Ireland A."/>
            <person name="Larimer J."/>
            <person name="McCowan C."/>
            <person name="Murphy C."/>
            <person name="Pearson M."/>
            <person name="Poon T.W."/>
            <person name="Priest M."/>
            <person name="Roberts A."/>
            <person name="Saif S."/>
            <person name="Shea T."/>
            <person name="Sykes S."/>
            <person name="Wortman J."/>
            <person name="Nusbaum C."/>
            <person name="Birren B."/>
        </authorList>
    </citation>
    <scope>NUCLEOTIDE SEQUENCE [LARGE SCALE GENOMIC DNA]</scope>
    <source>
        <strain evidence="1">CHvinca01</strain>
    </source>
</reference>
<organism evidence="1">
    <name type="scientific">Phytophthora nicotianae</name>
    <name type="common">Potato buckeye rot agent</name>
    <name type="synonym">Phytophthora parasitica</name>
    <dbReference type="NCBI Taxonomy" id="4792"/>
    <lineage>
        <taxon>Eukaryota</taxon>
        <taxon>Sar</taxon>
        <taxon>Stramenopiles</taxon>
        <taxon>Oomycota</taxon>
        <taxon>Peronosporomycetes</taxon>
        <taxon>Peronosporales</taxon>
        <taxon>Peronosporaceae</taxon>
        <taxon>Phytophthora</taxon>
    </lineage>
</organism>
<dbReference type="EMBL" id="KI680104">
    <property type="protein sequence ID" value="ETL91342.1"/>
    <property type="molecule type" value="Genomic_DNA"/>
</dbReference>
<evidence type="ECO:0000313" key="1">
    <source>
        <dbReference type="EMBL" id="ETL91342.1"/>
    </source>
</evidence>
<dbReference type="Proteomes" id="UP000054423">
    <property type="component" value="Unassembled WGS sequence"/>
</dbReference>
<dbReference type="AlphaFoldDB" id="W2L1V6"/>
<sequence>DMTEHDTICLRSLTSISSSSSSSSFVFDATNSDIARQLLILHQAGDVAEKSTSRRFLPLY</sequence>